<dbReference type="OrthoDB" id="197400at2759"/>
<dbReference type="AlphaFoldDB" id="A0A6G1FZZ6"/>
<dbReference type="InterPro" id="IPR047313">
    <property type="entry name" value="SMN_C"/>
</dbReference>
<evidence type="ECO:0000256" key="4">
    <source>
        <dbReference type="ARBA" id="ARBA00023187"/>
    </source>
</evidence>
<comment type="subcellular location">
    <subcellularLocation>
        <location evidence="1">Nucleus</location>
    </subcellularLocation>
</comment>
<evidence type="ECO:0000256" key="2">
    <source>
        <dbReference type="ARBA" id="ARBA00005371"/>
    </source>
</evidence>
<evidence type="ECO:0000256" key="6">
    <source>
        <dbReference type="SAM" id="MobiDB-lite"/>
    </source>
</evidence>
<dbReference type="Proteomes" id="UP000504638">
    <property type="component" value="Unplaced"/>
</dbReference>
<dbReference type="GO" id="GO:0005634">
    <property type="term" value="C:nucleus"/>
    <property type="evidence" value="ECO:0007669"/>
    <property type="project" value="UniProtKB-SubCell"/>
</dbReference>
<dbReference type="GO" id="GO:0006397">
    <property type="term" value="P:mRNA processing"/>
    <property type="evidence" value="ECO:0007669"/>
    <property type="project" value="UniProtKB-KW"/>
</dbReference>
<reference evidence="7 9" key="1">
    <citation type="submission" date="2020-01" db="EMBL/GenBank/DDBJ databases">
        <authorList>
            <consortium name="DOE Joint Genome Institute"/>
            <person name="Haridas S."/>
            <person name="Albert R."/>
            <person name="Binder M."/>
            <person name="Bloem J."/>
            <person name="Labutti K."/>
            <person name="Salamov A."/>
            <person name="Andreopoulos B."/>
            <person name="Baker S.E."/>
            <person name="Barry K."/>
            <person name="Bills G."/>
            <person name="Bluhm B.H."/>
            <person name="Cannon C."/>
            <person name="Castanera R."/>
            <person name="Culley D.E."/>
            <person name="Daum C."/>
            <person name="Ezra D."/>
            <person name="Gonzalez J.B."/>
            <person name="Henrissat B."/>
            <person name="Kuo A."/>
            <person name="Liang C."/>
            <person name="Lipzen A."/>
            <person name="Lutzoni F."/>
            <person name="Magnuson J."/>
            <person name="Mondo S."/>
            <person name="Nolan M."/>
            <person name="Ohm R."/>
            <person name="Pangilinan J."/>
            <person name="Park H.-J."/>
            <person name="Ramirez L."/>
            <person name="Alfaro M."/>
            <person name="Sun H."/>
            <person name="Tritt A."/>
            <person name="Yoshinaga Y."/>
            <person name="Zwiers L.-H."/>
            <person name="Turgeon B.G."/>
            <person name="Goodwin S.B."/>
            <person name="Spatafora J.W."/>
            <person name="Crous P.W."/>
            <person name="Grigoriev I.V."/>
        </authorList>
    </citation>
    <scope>NUCLEOTIDE SEQUENCE</scope>
    <source>
        <strain evidence="7 9">CBS 781.70</strain>
    </source>
</reference>
<dbReference type="GO" id="GO:0008380">
    <property type="term" value="P:RNA splicing"/>
    <property type="evidence" value="ECO:0007669"/>
    <property type="project" value="UniProtKB-KW"/>
</dbReference>
<dbReference type="Gene3D" id="3.40.190.10">
    <property type="entry name" value="Periplasmic binding protein-like II"/>
    <property type="match status" value="1"/>
</dbReference>
<feature type="region of interest" description="Disordered" evidence="6">
    <location>
        <begin position="159"/>
        <end position="183"/>
    </location>
</feature>
<accession>A0A6G1FZZ6</accession>
<reference evidence="9" key="2">
    <citation type="submission" date="2020-04" db="EMBL/GenBank/DDBJ databases">
        <authorList>
            <consortium name="NCBI Genome Project"/>
        </authorList>
    </citation>
    <scope>NUCLEOTIDE SEQUENCE</scope>
    <source>
        <strain evidence="9">CBS 781.70</strain>
    </source>
</reference>
<evidence type="ECO:0008006" key="10">
    <source>
        <dbReference type="Google" id="ProtNLM"/>
    </source>
</evidence>
<dbReference type="GeneID" id="54423828"/>
<keyword evidence="4" id="KW-0508">mRNA splicing</keyword>
<keyword evidence="5" id="KW-0539">Nucleus</keyword>
<keyword evidence="3" id="KW-0507">mRNA processing</keyword>
<organism evidence="7">
    <name type="scientific">Eremomyces bilateralis CBS 781.70</name>
    <dbReference type="NCBI Taxonomy" id="1392243"/>
    <lineage>
        <taxon>Eukaryota</taxon>
        <taxon>Fungi</taxon>
        <taxon>Dikarya</taxon>
        <taxon>Ascomycota</taxon>
        <taxon>Pezizomycotina</taxon>
        <taxon>Dothideomycetes</taxon>
        <taxon>Dothideomycetes incertae sedis</taxon>
        <taxon>Eremomycetales</taxon>
        <taxon>Eremomycetaceae</taxon>
        <taxon>Eremomyces</taxon>
    </lineage>
</organism>
<evidence type="ECO:0000256" key="5">
    <source>
        <dbReference type="ARBA" id="ARBA00023242"/>
    </source>
</evidence>
<gene>
    <name evidence="7 9" type="ORF">P152DRAFT_80324</name>
</gene>
<evidence type="ECO:0000256" key="1">
    <source>
        <dbReference type="ARBA" id="ARBA00004123"/>
    </source>
</evidence>
<sequence>MTSIDLANDDTWDDTELQRSWNSAFAEYQKYHSIAAKGDDSEEILKEYDLKEMQERLQALQGNEDKVSESDQPLNEMPVKAEEEEMVASGQRDAQVEHVNGTTGQPDTFTLKDATAATNSVGPASGTMSLPNISDQNVKQMLMSWYWAGYYTGLYEGQQQASKAGELKQSDAPGADQGPTNGG</sequence>
<evidence type="ECO:0000313" key="8">
    <source>
        <dbReference type="Proteomes" id="UP000504638"/>
    </source>
</evidence>
<dbReference type="RefSeq" id="XP_033532770.1">
    <property type="nucleotide sequence ID" value="XM_033683258.1"/>
</dbReference>
<dbReference type="CDD" id="cd22852">
    <property type="entry name" value="SMN_C"/>
    <property type="match status" value="1"/>
</dbReference>
<dbReference type="InterPro" id="IPR040424">
    <property type="entry name" value="Smn1"/>
</dbReference>
<dbReference type="PANTHER" id="PTHR39267:SF1">
    <property type="entry name" value="SURVIVAL MOTOR NEURON PROTEIN"/>
    <property type="match status" value="1"/>
</dbReference>
<dbReference type="PANTHER" id="PTHR39267">
    <property type="entry name" value="SURVIVAL MOTOR NEURON-LIKE PROTEIN 1"/>
    <property type="match status" value="1"/>
</dbReference>
<evidence type="ECO:0000313" key="7">
    <source>
        <dbReference type="EMBL" id="KAF1811139.1"/>
    </source>
</evidence>
<evidence type="ECO:0000256" key="3">
    <source>
        <dbReference type="ARBA" id="ARBA00022664"/>
    </source>
</evidence>
<feature type="region of interest" description="Disordered" evidence="6">
    <location>
        <begin position="81"/>
        <end position="109"/>
    </location>
</feature>
<keyword evidence="8" id="KW-1185">Reference proteome</keyword>
<evidence type="ECO:0000313" key="9">
    <source>
        <dbReference type="RefSeq" id="XP_033532770.1"/>
    </source>
</evidence>
<proteinExistence type="inferred from homology"/>
<dbReference type="CDD" id="cd22851">
    <property type="entry name" value="SMN_N"/>
    <property type="match status" value="1"/>
</dbReference>
<name>A0A6G1FZZ6_9PEZI</name>
<dbReference type="EMBL" id="ML975163">
    <property type="protein sequence ID" value="KAF1811139.1"/>
    <property type="molecule type" value="Genomic_DNA"/>
</dbReference>
<reference evidence="9" key="3">
    <citation type="submission" date="2025-04" db="UniProtKB">
        <authorList>
            <consortium name="RefSeq"/>
        </authorList>
    </citation>
    <scope>IDENTIFICATION</scope>
    <source>
        <strain evidence="9">CBS 781.70</strain>
    </source>
</reference>
<comment type="similarity">
    <text evidence="2">Belongs to the SMN family.</text>
</comment>
<protein>
    <recommendedName>
        <fullName evidence="10">Survival motor neuron Tudor domain-containing protein</fullName>
    </recommendedName>
</protein>